<evidence type="ECO:0000256" key="5">
    <source>
        <dbReference type="ARBA" id="ARBA00022679"/>
    </source>
</evidence>
<proteinExistence type="inferred from homology"/>
<dbReference type="GO" id="GO:0004100">
    <property type="term" value="F:chitin synthase activity"/>
    <property type="evidence" value="ECO:0007669"/>
    <property type="project" value="UniProtKB-UniRule"/>
</dbReference>
<dbReference type="InterPro" id="IPR013616">
    <property type="entry name" value="Chitin_synth_N"/>
</dbReference>
<evidence type="ECO:0000256" key="3">
    <source>
        <dbReference type="ARBA" id="ARBA00022475"/>
    </source>
</evidence>
<evidence type="ECO:0000256" key="4">
    <source>
        <dbReference type="ARBA" id="ARBA00022676"/>
    </source>
</evidence>
<organism evidence="15 16">
    <name type="scientific">Candolleomyces aberdarensis</name>
    <dbReference type="NCBI Taxonomy" id="2316362"/>
    <lineage>
        <taxon>Eukaryota</taxon>
        <taxon>Fungi</taxon>
        <taxon>Dikarya</taxon>
        <taxon>Basidiomycota</taxon>
        <taxon>Agaricomycotina</taxon>
        <taxon>Agaricomycetes</taxon>
        <taxon>Agaricomycetidae</taxon>
        <taxon>Agaricales</taxon>
        <taxon>Agaricineae</taxon>
        <taxon>Psathyrellaceae</taxon>
        <taxon>Candolleomyces</taxon>
    </lineage>
</organism>
<evidence type="ECO:0000256" key="6">
    <source>
        <dbReference type="ARBA" id="ARBA00022692"/>
    </source>
</evidence>
<feature type="compositionally biased region" description="Basic and acidic residues" evidence="13">
    <location>
        <begin position="407"/>
        <end position="416"/>
    </location>
</feature>
<evidence type="ECO:0000256" key="12">
    <source>
        <dbReference type="RuleBase" id="RU366040"/>
    </source>
</evidence>
<evidence type="ECO:0000313" key="15">
    <source>
        <dbReference type="EMBL" id="RXW23940.1"/>
    </source>
</evidence>
<keyword evidence="16" id="KW-1185">Reference proteome</keyword>
<dbReference type="PANTHER" id="PTHR22914">
    <property type="entry name" value="CHITIN SYNTHASE"/>
    <property type="match status" value="1"/>
</dbReference>
<evidence type="ECO:0000256" key="7">
    <source>
        <dbReference type="ARBA" id="ARBA00022989"/>
    </source>
</evidence>
<feature type="region of interest" description="Disordered" evidence="13">
    <location>
        <begin position="401"/>
        <end position="422"/>
    </location>
</feature>
<dbReference type="EMBL" id="SDEE01000029">
    <property type="protein sequence ID" value="RXW23940.1"/>
    <property type="molecule type" value="Genomic_DNA"/>
</dbReference>
<gene>
    <name evidence="15" type="ORF">EST38_g1901</name>
</gene>
<keyword evidence="8" id="KW-0472">Membrane</keyword>
<evidence type="ECO:0000256" key="10">
    <source>
        <dbReference type="ARBA" id="ARBA00024009"/>
    </source>
</evidence>
<evidence type="ECO:0000259" key="14">
    <source>
        <dbReference type="Pfam" id="PF08407"/>
    </source>
</evidence>
<feature type="region of interest" description="Disordered" evidence="13">
    <location>
        <begin position="36"/>
        <end position="72"/>
    </location>
</feature>
<sequence>MLYDFISGDSRIGDKLLQCTTRTRILTSGKLPLTPMSSPLAKLPTSDSTTCMPSNTNNAQPNAEAAPDMPPRDQIQRVPRRYKFLKKSQLYHGNLILDCPVPQALLNKCPYRDAREFTHMRYSAVTCDPEHFKESHFTLRQLHYEPPRRTELLIGITMSNEDEELFSQTMYGVMKNILDLTRRRGSRVWREGAGRRVVVCIVGDGRSRIHPKTLDVLAAMGAYQEGLVKTRINSKNVTAHIYEYTTPIPAAPSLKIEDGDQCFIPVQIVFCLKEKHQGKLNSHRWIFNAFAPILNPFVCVLLDVGTIPGPTSICQLWKAIDIDLDVGGACGEVIALDSMYGKSLVKHGDEFLWSMKYLFPRLLQKAGYSLLDVLRWGRRTNHLFTAYRYIPLQNNPKTGKGPLQKYLRHDTEHDGDGANTSAADERMLRREVVSKRGVYWTFRCIKSAYAISTT</sequence>
<dbReference type="GO" id="GO:0030428">
    <property type="term" value="C:cell septum"/>
    <property type="evidence" value="ECO:0007669"/>
    <property type="project" value="TreeGrafter"/>
</dbReference>
<evidence type="ECO:0000256" key="13">
    <source>
        <dbReference type="SAM" id="MobiDB-lite"/>
    </source>
</evidence>
<dbReference type="InterPro" id="IPR004835">
    <property type="entry name" value="Chitin_synth"/>
</dbReference>
<evidence type="ECO:0000256" key="9">
    <source>
        <dbReference type="ARBA" id="ARBA00023316"/>
    </source>
</evidence>
<evidence type="ECO:0000256" key="2">
    <source>
        <dbReference type="ARBA" id="ARBA00012543"/>
    </source>
</evidence>
<evidence type="ECO:0000256" key="1">
    <source>
        <dbReference type="ARBA" id="ARBA00004651"/>
    </source>
</evidence>
<dbReference type="AlphaFoldDB" id="A0A4Q2DTT7"/>
<keyword evidence="7" id="KW-1133">Transmembrane helix</keyword>
<evidence type="ECO:0000256" key="11">
    <source>
        <dbReference type="ARBA" id="ARBA00048014"/>
    </source>
</evidence>
<feature type="domain" description="Chitin synthase N-terminal" evidence="14">
    <location>
        <begin position="85"/>
        <end position="151"/>
    </location>
</feature>
<keyword evidence="6" id="KW-0812">Transmembrane</keyword>
<comment type="function">
    <text evidence="10 12">Polymerizes chitin, a structural polymer of the cell wall and septum, by transferring the sugar moiety of UDP-GlcNAc to the non-reducing end of the growing chitin polymer.</text>
</comment>
<dbReference type="OrthoDB" id="26569at2759"/>
<comment type="subcellular location">
    <subcellularLocation>
        <location evidence="1 12">Cell membrane</location>
        <topology evidence="1 12">Multi-pass membrane protein</topology>
    </subcellularLocation>
</comment>
<reference evidence="15 16" key="1">
    <citation type="submission" date="2019-01" db="EMBL/GenBank/DDBJ databases">
        <title>Draft genome sequence of Psathyrella aberdarensis IHI B618.</title>
        <authorList>
            <person name="Buettner E."/>
            <person name="Kellner H."/>
        </authorList>
    </citation>
    <scope>NUCLEOTIDE SEQUENCE [LARGE SCALE GENOMIC DNA]</scope>
    <source>
        <strain evidence="15 16">IHI B618</strain>
    </source>
</reference>
<protein>
    <recommendedName>
        <fullName evidence="2 12">Chitin synthase</fullName>
        <ecNumber evidence="2 12">2.4.1.16</ecNumber>
    </recommendedName>
</protein>
<keyword evidence="3 12" id="KW-1003">Cell membrane</keyword>
<comment type="catalytic activity">
    <reaction evidence="11 12">
        <text>[(1-&gt;4)-N-acetyl-beta-D-glucosaminyl](n) + UDP-N-acetyl-alpha-D-glucosamine = [(1-&gt;4)-N-acetyl-beta-D-glucosaminyl](n+1) + UDP + H(+)</text>
        <dbReference type="Rhea" id="RHEA:16637"/>
        <dbReference type="Rhea" id="RHEA-COMP:9593"/>
        <dbReference type="Rhea" id="RHEA-COMP:9595"/>
        <dbReference type="ChEBI" id="CHEBI:15378"/>
        <dbReference type="ChEBI" id="CHEBI:17029"/>
        <dbReference type="ChEBI" id="CHEBI:57705"/>
        <dbReference type="ChEBI" id="CHEBI:58223"/>
        <dbReference type="EC" id="2.4.1.16"/>
    </reaction>
</comment>
<dbReference type="GO" id="GO:0071555">
    <property type="term" value="P:cell wall organization"/>
    <property type="evidence" value="ECO:0007669"/>
    <property type="project" value="UniProtKB-KW"/>
</dbReference>
<evidence type="ECO:0000313" key="16">
    <source>
        <dbReference type="Proteomes" id="UP000290288"/>
    </source>
</evidence>
<keyword evidence="9 12" id="KW-0961">Cell wall biogenesis/degradation</keyword>
<dbReference type="STRING" id="2316362.A0A4Q2DTT7"/>
<name>A0A4Q2DTT7_9AGAR</name>
<dbReference type="PANTHER" id="PTHR22914:SF9">
    <property type="entry name" value="CHITIN SYNTHASE 1"/>
    <property type="match status" value="1"/>
</dbReference>
<comment type="caution">
    <text evidence="15">The sequence shown here is derived from an EMBL/GenBank/DDBJ whole genome shotgun (WGS) entry which is preliminary data.</text>
</comment>
<dbReference type="GO" id="GO:0005886">
    <property type="term" value="C:plasma membrane"/>
    <property type="evidence" value="ECO:0007669"/>
    <property type="project" value="UniProtKB-SubCell"/>
</dbReference>
<dbReference type="EC" id="2.4.1.16" evidence="2 12"/>
<accession>A0A4Q2DTT7</accession>
<keyword evidence="5 12" id="KW-0808">Transferase</keyword>
<dbReference type="Pfam" id="PF01644">
    <property type="entry name" value="Chitin_synth_1"/>
    <property type="match status" value="1"/>
</dbReference>
<dbReference type="GO" id="GO:0006031">
    <property type="term" value="P:chitin biosynthetic process"/>
    <property type="evidence" value="ECO:0007669"/>
    <property type="project" value="UniProtKB-UniRule"/>
</dbReference>
<dbReference type="Proteomes" id="UP000290288">
    <property type="component" value="Unassembled WGS sequence"/>
</dbReference>
<evidence type="ECO:0000256" key="8">
    <source>
        <dbReference type="ARBA" id="ARBA00023136"/>
    </source>
</evidence>
<comment type="similarity">
    <text evidence="12">Belongs to the chitin synthase family.</text>
</comment>
<feature type="compositionally biased region" description="Polar residues" evidence="13">
    <location>
        <begin position="45"/>
        <end position="61"/>
    </location>
</feature>
<dbReference type="Pfam" id="PF08407">
    <property type="entry name" value="Chitin_synth_1N"/>
    <property type="match status" value="1"/>
</dbReference>
<keyword evidence="4 12" id="KW-0328">Glycosyltransferase</keyword>